<dbReference type="PROSITE" id="PS51257">
    <property type="entry name" value="PROKAR_LIPOPROTEIN"/>
    <property type="match status" value="1"/>
</dbReference>
<dbReference type="RefSeq" id="WP_241711844.1">
    <property type="nucleotide sequence ID" value="NZ_JALBUF010000001.1"/>
</dbReference>
<accession>A0A9X1V6R4</accession>
<protein>
    <submittedName>
        <fullName evidence="1">Uncharacterized protein</fullName>
    </submittedName>
</protein>
<name>A0A9X1V6R4_9BACL</name>
<evidence type="ECO:0000313" key="1">
    <source>
        <dbReference type="EMBL" id="MCI0182235.1"/>
    </source>
</evidence>
<keyword evidence="2" id="KW-1185">Reference proteome</keyword>
<gene>
    <name evidence="1" type="ORF">MM817_00491</name>
</gene>
<dbReference type="Proteomes" id="UP001139263">
    <property type="component" value="Unassembled WGS sequence"/>
</dbReference>
<sequence>MKNSIFIASLVIGVGITLTGCDHSFAAGGDAQQAQSPVVKHAATPQSSVPAWFMRDVQLTARANPTVGTNYILNYGETNVTVNPQMDQVWYGALSNHGKNNAFGYSWMGVNQQVKSAVQTFPLSINVLEQTKQGGMTVGLLVPAKCIGIGNGDYVAFTNGQAVIATNKSGTVYYSVYPVKGVTIPSAYHWNVSAATSGYGKHDSGISEKTYPSITAATNAIMLLQDYSSGQFVPSGSDSNLGMGIKAKHSTSGGLNMYGWQEGRWSIITQFWANTPDALSVTKNMAIYLHINSLPVLHNKGFIVAGQSITSKGADDLATTIAWQVGTRVYELKETGNPVTVLKTVFTK</sequence>
<comment type="caution">
    <text evidence="1">The sequence shown here is derived from an EMBL/GenBank/DDBJ whole genome shotgun (WGS) entry which is preliminary data.</text>
</comment>
<evidence type="ECO:0000313" key="2">
    <source>
        <dbReference type="Proteomes" id="UP001139263"/>
    </source>
</evidence>
<organism evidence="1 2">
    <name type="scientific">Sulfoacidibacillus ferrooxidans</name>
    <dbReference type="NCBI Taxonomy" id="2005001"/>
    <lineage>
        <taxon>Bacteria</taxon>
        <taxon>Bacillati</taxon>
        <taxon>Bacillota</taxon>
        <taxon>Bacilli</taxon>
        <taxon>Bacillales</taxon>
        <taxon>Alicyclobacillaceae</taxon>
        <taxon>Sulfoacidibacillus</taxon>
    </lineage>
</organism>
<dbReference type="AlphaFoldDB" id="A0A9X1V6R4"/>
<dbReference type="EMBL" id="JALBUF010000001">
    <property type="protein sequence ID" value="MCI0182235.1"/>
    <property type="molecule type" value="Genomic_DNA"/>
</dbReference>
<proteinExistence type="predicted"/>
<reference evidence="1" key="1">
    <citation type="submission" date="2022-03" db="EMBL/GenBank/DDBJ databases">
        <title>Draft Genome Sequence of Firmicute Strain S0AB, a Heterotrophic Iron/Sulfur-Oxidizing Extreme Acidophile.</title>
        <authorList>
            <person name="Vergara E."/>
            <person name="Pakostova E."/>
            <person name="Johnson D.B."/>
            <person name="Holmes D.S."/>
        </authorList>
    </citation>
    <scope>NUCLEOTIDE SEQUENCE</scope>
    <source>
        <strain evidence="1">S0AB</strain>
    </source>
</reference>